<dbReference type="SMART" id="SM00317">
    <property type="entry name" value="SET"/>
    <property type="match status" value="1"/>
</dbReference>
<organism evidence="4 5">
    <name type="scientific">Pristionchus mayeri</name>
    <dbReference type="NCBI Taxonomy" id="1317129"/>
    <lineage>
        <taxon>Eukaryota</taxon>
        <taxon>Metazoa</taxon>
        <taxon>Ecdysozoa</taxon>
        <taxon>Nematoda</taxon>
        <taxon>Chromadorea</taxon>
        <taxon>Rhabditida</taxon>
        <taxon>Rhabditina</taxon>
        <taxon>Diplogasteromorpha</taxon>
        <taxon>Diplogasteroidea</taxon>
        <taxon>Neodiplogasteridae</taxon>
        <taxon>Pristionchus</taxon>
    </lineage>
</organism>
<feature type="non-terminal residue" evidence="4">
    <location>
        <position position="1"/>
    </location>
</feature>
<feature type="region of interest" description="Disordered" evidence="2">
    <location>
        <begin position="185"/>
        <end position="208"/>
    </location>
</feature>
<evidence type="ECO:0000313" key="5">
    <source>
        <dbReference type="Proteomes" id="UP001328107"/>
    </source>
</evidence>
<comment type="caution">
    <text evidence="4">The sequence shown here is derived from an EMBL/GenBank/DDBJ whole genome shotgun (WGS) entry which is preliminary data.</text>
</comment>
<dbReference type="Gene3D" id="2.170.270.10">
    <property type="entry name" value="SET domain"/>
    <property type="match status" value="1"/>
</dbReference>
<dbReference type="InterPro" id="IPR046341">
    <property type="entry name" value="SET_dom_sf"/>
</dbReference>
<dbReference type="GO" id="GO:0034967">
    <property type="term" value="C:Set3 complex"/>
    <property type="evidence" value="ECO:0007669"/>
    <property type="project" value="TreeGrafter"/>
</dbReference>
<evidence type="ECO:0000259" key="3">
    <source>
        <dbReference type="SMART" id="SM00317"/>
    </source>
</evidence>
<evidence type="ECO:0000313" key="4">
    <source>
        <dbReference type="EMBL" id="GMR55397.1"/>
    </source>
</evidence>
<proteinExistence type="predicted"/>
<reference evidence="5" key="1">
    <citation type="submission" date="2022-10" db="EMBL/GenBank/DDBJ databases">
        <title>Genome assembly of Pristionchus species.</title>
        <authorList>
            <person name="Yoshida K."/>
            <person name="Sommer R.J."/>
        </authorList>
    </citation>
    <scope>NUCLEOTIDE SEQUENCE [LARGE SCALE GENOMIC DNA]</scope>
    <source>
        <strain evidence="5">RS5460</strain>
    </source>
</reference>
<feature type="compositionally biased region" description="Basic and acidic residues" evidence="2">
    <location>
        <begin position="9"/>
        <end position="18"/>
    </location>
</feature>
<gene>
    <name evidence="4" type="ORF">PMAYCL1PPCAC_25592</name>
</gene>
<dbReference type="EMBL" id="BTRK01000005">
    <property type="protein sequence ID" value="GMR55397.1"/>
    <property type="molecule type" value="Genomic_DNA"/>
</dbReference>
<dbReference type="AlphaFoldDB" id="A0AAN5D3G7"/>
<dbReference type="PANTHER" id="PTHR46462:SF3">
    <property type="entry name" value="UPSET, ISOFORM A"/>
    <property type="match status" value="1"/>
</dbReference>
<keyword evidence="5" id="KW-1185">Reference proteome</keyword>
<accession>A0AAN5D3G7</accession>
<keyword evidence="1" id="KW-0156">Chromatin regulator</keyword>
<dbReference type="InterPro" id="IPR001214">
    <property type="entry name" value="SET_dom"/>
</dbReference>
<protein>
    <recommendedName>
        <fullName evidence="3">SET domain-containing protein</fullName>
    </recommendedName>
</protein>
<sequence>EASPQSKESASKKDERGPTEQTIIKNKIDYRARAWLEKYRPTDVDKNTGKIHTNKKRATVSGWKVVPKINTHSGDCIFKMFGCVYIERDFWNNRNLKPELNDHTFRFKYLGQKFIMDTRRYGNLAWHVRRSHKPNAEIKVLNHKELHVMIKAKENIRKNVEVTLAFDEEYTSDFTSDEMMKRYMEIQNKKKADKKEKGEENAHPPLQN</sequence>
<dbReference type="PANTHER" id="PTHR46462">
    <property type="entry name" value="UPSET, ISOFORM A"/>
    <property type="match status" value="1"/>
</dbReference>
<feature type="compositionally biased region" description="Basic and acidic residues" evidence="2">
    <location>
        <begin position="185"/>
        <end position="202"/>
    </location>
</feature>
<feature type="region of interest" description="Disordered" evidence="2">
    <location>
        <begin position="1"/>
        <end position="22"/>
    </location>
</feature>
<evidence type="ECO:0000256" key="1">
    <source>
        <dbReference type="ARBA" id="ARBA00022853"/>
    </source>
</evidence>
<evidence type="ECO:0000256" key="2">
    <source>
        <dbReference type="SAM" id="MobiDB-lite"/>
    </source>
</evidence>
<dbReference type="GO" id="GO:0070210">
    <property type="term" value="C:Rpd3L-Expanded complex"/>
    <property type="evidence" value="ECO:0007669"/>
    <property type="project" value="TreeGrafter"/>
</dbReference>
<dbReference type="Proteomes" id="UP001328107">
    <property type="component" value="Unassembled WGS sequence"/>
</dbReference>
<dbReference type="SUPFAM" id="SSF82199">
    <property type="entry name" value="SET domain"/>
    <property type="match status" value="1"/>
</dbReference>
<dbReference type="Pfam" id="PF00856">
    <property type="entry name" value="SET"/>
    <property type="match status" value="1"/>
</dbReference>
<name>A0AAN5D3G7_9BILA</name>
<feature type="domain" description="SET" evidence="3">
    <location>
        <begin position="51"/>
        <end position="173"/>
    </location>
</feature>
<dbReference type="GO" id="GO:0006355">
    <property type="term" value="P:regulation of DNA-templated transcription"/>
    <property type="evidence" value="ECO:0007669"/>
    <property type="project" value="TreeGrafter"/>
</dbReference>
<dbReference type="GO" id="GO:0006325">
    <property type="term" value="P:chromatin organization"/>
    <property type="evidence" value="ECO:0007669"/>
    <property type="project" value="UniProtKB-KW"/>
</dbReference>